<keyword evidence="7" id="KW-1185">Reference proteome</keyword>
<dbReference type="Gene3D" id="2.60.40.10">
    <property type="entry name" value="Immunoglobulins"/>
    <property type="match status" value="1"/>
</dbReference>
<feature type="signal peptide" evidence="4">
    <location>
        <begin position="1"/>
        <end position="21"/>
    </location>
</feature>
<dbReference type="InterPro" id="IPR036909">
    <property type="entry name" value="Cyt_c-like_dom_sf"/>
</dbReference>
<evidence type="ECO:0000259" key="5">
    <source>
        <dbReference type="PROSITE" id="PS50853"/>
    </source>
</evidence>
<dbReference type="Proteomes" id="UP000587586">
    <property type="component" value="Unassembled WGS sequence"/>
</dbReference>
<proteinExistence type="predicted"/>
<evidence type="ECO:0000256" key="3">
    <source>
        <dbReference type="ARBA" id="ARBA00023004"/>
    </source>
</evidence>
<dbReference type="SUPFAM" id="SSF46626">
    <property type="entry name" value="Cytochrome c"/>
    <property type="match status" value="1"/>
</dbReference>
<evidence type="ECO:0000256" key="2">
    <source>
        <dbReference type="ARBA" id="ARBA00022723"/>
    </source>
</evidence>
<gene>
    <name evidence="6" type="ORF">GMLC_19770</name>
</gene>
<dbReference type="InterPro" id="IPR003961">
    <property type="entry name" value="FN3_dom"/>
</dbReference>
<feature type="domain" description="Fibronectin type-III" evidence="5">
    <location>
        <begin position="40"/>
        <end position="133"/>
    </location>
</feature>
<keyword evidence="3" id="KW-0408">Iron</keyword>
<dbReference type="PROSITE" id="PS50853">
    <property type="entry name" value="FN3"/>
    <property type="match status" value="1"/>
</dbReference>
<sequence length="193" mass="19667">MRTTLEKVWGALLLATVLAIAGCGSGGTGGAAASAPAATQLAAPSALAATGGINKVTLSWDQVVGADYYNIYWSTNPGVTKTSGQKITTATSPYLQTGITVSQTYYYIVTAVNDAGESAPSSQAATVVATDGAGLYQNYCANCHGPIATTSIKEGTPDNIRAAIAADRGGMGWLSSFLSSQQIDLIAQQLPCH</sequence>
<evidence type="ECO:0000313" key="7">
    <source>
        <dbReference type="Proteomes" id="UP000587586"/>
    </source>
</evidence>
<protein>
    <recommendedName>
        <fullName evidence="5">Fibronectin type-III domain-containing protein</fullName>
    </recommendedName>
</protein>
<dbReference type="SMART" id="SM00060">
    <property type="entry name" value="FN3"/>
    <property type="match status" value="1"/>
</dbReference>
<feature type="chain" id="PRO_5028153307" description="Fibronectin type-III domain-containing protein" evidence="4">
    <location>
        <begin position="22"/>
        <end position="193"/>
    </location>
</feature>
<comment type="caution">
    <text evidence="6">The sequence shown here is derived from an EMBL/GenBank/DDBJ whole genome shotgun (WGS) entry which is preliminary data.</text>
</comment>
<keyword evidence="2" id="KW-0479">Metal-binding</keyword>
<dbReference type="GO" id="GO:0009055">
    <property type="term" value="F:electron transfer activity"/>
    <property type="evidence" value="ECO:0007669"/>
    <property type="project" value="InterPro"/>
</dbReference>
<keyword evidence="1" id="KW-0349">Heme</keyword>
<dbReference type="CDD" id="cd00063">
    <property type="entry name" value="FN3"/>
    <property type="match status" value="1"/>
</dbReference>
<dbReference type="InterPro" id="IPR009056">
    <property type="entry name" value="Cyt_c-like_dom"/>
</dbReference>
<keyword evidence="4" id="KW-0732">Signal</keyword>
<reference evidence="7" key="1">
    <citation type="submission" date="2020-06" db="EMBL/GenBank/DDBJ databases">
        <title>Draft genomic sequecing of Geomonas sp. Red745.</title>
        <authorList>
            <person name="Itoh H."/>
            <person name="Xu Z.X."/>
            <person name="Ushijima N."/>
            <person name="Masuda Y."/>
            <person name="Shiratori Y."/>
            <person name="Senoo K."/>
        </authorList>
    </citation>
    <scope>NUCLEOTIDE SEQUENCE [LARGE SCALE GENOMIC DNA]</scope>
    <source>
        <strain evidence="7">Red745</strain>
    </source>
</reference>
<dbReference type="GO" id="GO:0046872">
    <property type="term" value="F:metal ion binding"/>
    <property type="evidence" value="ECO:0007669"/>
    <property type="project" value="UniProtKB-KW"/>
</dbReference>
<dbReference type="GO" id="GO:0020037">
    <property type="term" value="F:heme binding"/>
    <property type="evidence" value="ECO:0007669"/>
    <property type="project" value="InterPro"/>
</dbReference>
<evidence type="ECO:0000313" key="6">
    <source>
        <dbReference type="EMBL" id="GFO68398.1"/>
    </source>
</evidence>
<dbReference type="InterPro" id="IPR013783">
    <property type="entry name" value="Ig-like_fold"/>
</dbReference>
<dbReference type="EMBL" id="BLXZ01000003">
    <property type="protein sequence ID" value="GFO68398.1"/>
    <property type="molecule type" value="Genomic_DNA"/>
</dbReference>
<dbReference type="InterPro" id="IPR036116">
    <property type="entry name" value="FN3_sf"/>
</dbReference>
<dbReference type="PROSITE" id="PS51257">
    <property type="entry name" value="PROKAR_LIPOPROTEIN"/>
    <property type="match status" value="1"/>
</dbReference>
<dbReference type="AlphaFoldDB" id="A0A6V8N749"/>
<dbReference type="SUPFAM" id="SSF49265">
    <property type="entry name" value="Fibronectin type III"/>
    <property type="match status" value="1"/>
</dbReference>
<name>A0A6V8N749_9BACT</name>
<organism evidence="6 7">
    <name type="scientific">Geomonas limicola</name>
    <dbReference type="NCBI Taxonomy" id="2740186"/>
    <lineage>
        <taxon>Bacteria</taxon>
        <taxon>Pseudomonadati</taxon>
        <taxon>Thermodesulfobacteriota</taxon>
        <taxon>Desulfuromonadia</taxon>
        <taxon>Geobacterales</taxon>
        <taxon>Geobacteraceae</taxon>
        <taxon>Geomonas</taxon>
    </lineage>
</organism>
<dbReference type="Pfam" id="PF13442">
    <property type="entry name" value="Cytochrome_CBB3"/>
    <property type="match status" value="1"/>
</dbReference>
<accession>A0A6V8N749</accession>
<dbReference type="RefSeq" id="WP_183360926.1">
    <property type="nucleotide sequence ID" value="NZ_BLXZ01000003.1"/>
</dbReference>
<evidence type="ECO:0000256" key="4">
    <source>
        <dbReference type="SAM" id="SignalP"/>
    </source>
</evidence>
<evidence type="ECO:0000256" key="1">
    <source>
        <dbReference type="ARBA" id="ARBA00022617"/>
    </source>
</evidence>